<dbReference type="Proteomes" id="UP001164653">
    <property type="component" value="Chromosome"/>
</dbReference>
<evidence type="ECO:0000313" key="1">
    <source>
        <dbReference type="EMBL" id="WAC11420.1"/>
    </source>
</evidence>
<gene>
    <name evidence="1" type="ORF">ON006_27265</name>
</gene>
<evidence type="ECO:0000313" key="2">
    <source>
        <dbReference type="Proteomes" id="UP001164653"/>
    </source>
</evidence>
<proteinExistence type="predicted"/>
<name>A0A9E8N7Q6_9BACT</name>
<accession>A0A9E8N7Q6</accession>
<reference evidence="1" key="1">
    <citation type="submission" date="2022-11" db="EMBL/GenBank/DDBJ databases">
        <title>Dyadobacter pollutisoli sp. nov., isolated from plastic dumped soil.</title>
        <authorList>
            <person name="Kim J.M."/>
            <person name="Kim K.R."/>
            <person name="Lee J.K."/>
            <person name="Hao L."/>
            <person name="Jeon C.O."/>
        </authorList>
    </citation>
    <scope>NUCLEOTIDE SEQUENCE</scope>
    <source>
        <strain evidence="1">U1</strain>
    </source>
</reference>
<dbReference type="EMBL" id="CP112998">
    <property type="protein sequence ID" value="WAC11420.1"/>
    <property type="molecule type" value="Genomic_DNA"/>
</dbReference>
<keyword evidence="2" id="KW-1185">Reference proteome</keyword>
<dbReference type="RefSeq" id="WP_267609918.1">
    <property type="nucleotide sequence ID" value="NZ_CP112998.1"/>
</dbReference>
<sequence length="86" mass="9474">MKSRRTTHQRTTRLRTARLRTPSIAPMAEKFRSSCLKATLRPGSNISGRCTPATRSSLRSLGMILVGVTDSFLSGSLCFSSRMLGR</sequence>
<organism evidence="1 2">
    <name type="scientific">Dyadobacter pollutisoli</name>
    <dbReference type="NCBI Taxonomy" id="2910158"/>
    <lineage>
        <taxon>Bacteria</taxon>
        <taxon>Pseudomonadati</taxon>
        <taxon>Bacteroidota</taxon>
        <taxon>Cytophagia</taxon>
        <taxon>Cytophagales</taxon>
        <taxon>Spirosomataceae</taxon>
        <taxon>Dyadobacter</taxon>
    </lineage>
</organism>
<protein>
    <submittedName>
        <fullName evidence="1">Uncharacterized protein</fullName>
    </submittedName>
</protein>
<dbReference type="AlphaFoldDB" id="A0A9E8N7Q6"/>
<dbReference type="KEGG" id="dpf:ON006_27265"/>